<dbReference type="InterPro" id="IPR036412">
    <property type="entry name" value="HAD-like_sf"/>
</dbReference>
<dbReference type="EMBL" id="AZIM01001972">
    <property type="protein sequence ID" value="ETE65165.1"/>
    <property type="molecule type" value="Genomic_DNA"/>
</dbReference>
<comment type="caution">
    <text evidence="1">The sequence shown here is derived from an EMBL/GenBank/DDBJ whole genome shotgun (WGS) entry which is preliminary data.</text>
</comment>
<dbReference type="GO" id="GO:0019509">
    <property type="term" value="P:L-methionine salvage from methylthioadenosine"/>
    <property type="evidence" value="ECO:0007669"/>
    <property type="project" value="TreeGrafter"/>
</dbReference>
<dbReference type="SUPFAM" id="SSF56784">
    <property type="entry name" value="HAD-like"/>
    <property type="match status" value="2"/>
</dbReference>
<dbReference type="InterPro" id="IPR023214">
    <property type="entry name" value="HAD_sf"/>
</dbReference>
<organism evidence="1 2">
    <name type="scientific">Ophiophagus hannah</name>
    <name type="common">King cobra</name>
    <name type="synonym">Naja hannah</name>
    <dbReference type="NCBI Taxonomy" id="8665"/>
    <lineage>
        <taxon>Eukaryota</taxon>
        <taxon>Metazoa</taxon>
        <taxon>Chordata</taxon>
        <taxon>Craniata</taxon>
        <taxon>Vertebrata</taxon>
        <taxon>Euteleostomi</taxon>
        <taxon>Lepidosauria</taxon>
        <taxon>Squamata</taxon>
        <taxon>Bifurcata</taxon>
        <taxon>Unidentata</taxon>
        <taxon>Episquamata</taxon>
        <taxon>Toxicofera</taxon>
        <taxon>Serpentes</taxon>
        <taxon>Colubroidea</taxon>
        <taxon>Elapidae</taxon>
        <taxon>Elapinae</taxon>
        <taxon>Ophiophagus</taxon>
    </lineage>
</organism>
<accession>V8NSW8</accession>
<dbReference type="AlphaFoldDB" id="V8NSW8"/>
<reference evidence="1 2" key="1">
    <citation type="journal article" date="2013" name="Proc. Natl. Acad. Sci. U.S.A.">
        <title>The king cobra genome reveals dynamic gene evolution and adaptation in the snake venom system.</title>
        <authorList>
            <person name="Vonk F.J."/>
            <person name="Casewell N.R."/>
            <person name="Henkel C.V."/>
            <person name="Heimberg A.M."/>
            <person name="Jansen H.J."/>
            <person name="McCleary R.J."/>
            <person name="Kerkkamp H.M."/>
            <person name="Vos R.A."/>
            <person name="Guerreiro I."/>
            <person name="Calvete J.J."/>
            <person name="Wuster W."/>
            <person name="Woods A.E."/>
            <person name="Logan J.M."/>
            <person name="Harrison R.A."/>
            <person name="Castoe T.A."/>
            <person name="de Koning A.P."/>
            <person name="Pollock D.D."/>
            <person name="Yandell M."/>
            <person name="Calderon D."/>
            <person name="Renjifo C."/>
            <person name="Currier R.B."/>
            <person name="Salgado D."/>
            <person name="Pla D."/>
            <person name="Sanz L."/>
            <person name="Hyder A.S."/>
            <person name="Ribeiro J.M."/>
            <person name="Arntzen J.W."/>
            <person name="van den Thillart G.E."/>
            <person name="Boetzer M."/>
            <person name="Pirovano W."/>
            <person name="Dirks R.P."/>
            <person name="Spaink H.P."/>
            <person name="Duboule D."/>
            <person name="McGlinn E."/>
            <person name="Kini R.M."/>
            <person name="Richardson M.K."/>
        </authorList>
    </citation>
    <scope>NUCLEOTIDE SEQUENCE</scope>
    <source>
        <tissue evidence="1">Blood</tissue>
    </source>
</reference>
<keyword evidence="2" id="KW-1185">Reference proteome</keyword>
<dbReference type="PANTHER" id="PTHR20371:SF1">
    <property type="entry name" value="ENOLASE-PHOSPHATASE E1"/>
    <property type="match status" value="1"/>
</dbReference>
<evidence type="ECO:0000313" key="1">
    <source>
        <dbReference type="EMBL" id="ETE65165.1"/>
    </source>
</evidence>
<dbReference type="Proteomes" id="UP000018936">
    <property type="component" value="Unassembled WGS sequence"/>
</dbReference>
<gene>
    <name evidence="1" type="primary">ENOPH1</name>
    <name evidence="1" type="ORF">L345_09066</name>
</gene>
<dbReference type="GO" id="GO:0043874">
    <property type="term" value="F:acireductone synthase activity"/>
    <property type="evidence" value="ECO:0007669"/>
    <property type="project" value="TreeGrafter"/>
</dbReference>
<feature type="non-terminal residue" evidence="1">
    <location>
        <position position="1"/>
    </location>
</feature>
<protein>
    <submittedName>
        <fullName evidence="1">Enolase-phosphatase E1</fullName>
    </submittedName>
</protein>
<name>V8NSW8_OPHHA</name>
<sequence length="185" mass="20381">MSRAACLQELRVEGLLVEQGFGLEETSKLFDGHFDTKIGPKVDSESYQRIAASIGCATNNVLFLTDVTQGVICVVRVKGKSTCPEGQQQLKDYLYLDRTGDTPEVDGSVLSSHEPQWRSAFYPSEGEADAAEEADMHVAVVIRPGNAGLTDDEKSYYRLITSFNELFLPDAERERSLSKTEILGP</sequence>
<proteinExistence type="predicted"/>
<evidence type="ECO:0000313" key="2">
    <source>
        <dbReference type="Proteomes" id="UP000018936"/>
    </source>
</evidence>
<dbReference type="PANTHER" id="PTHR20371">
    <property type="entry name" value="ENOLASE-PHOSPHATASE E1"/>
    <property type="match status" value="1"/>
</dbReference>
<dbReference type="Gene3D" id="3.40.50.1000">
    <property type="entry name" value="HAD superfamily/HAD-like"/>
    <property type="match status" value="2"/>
</dbReference>
<dbReference type="OrthoDB" id="272500at2759"/>